<comment type="caution">
    <text evidence="2">The sequence shown here is derived from an EMBL/GenBank/DDBJ whole genome shotgun (WGS) entry which is preliminary data.</text>
</comment>
<dbReference type="RefSeq" id="WP_379234940.1">
    <property type="nucleotide sequence ID" value="NZ_JBHSTE010000004.1"/>
</dbReference>
<name>A0ABW1V4D1_9BACL</name>
<keyword evidence="3" id="KW-1185">Reference proteome</keyword>
<dbReference type="SUPFAM" id="SSF53850">
    <property type="entry name" value="Periplasmic binding protein-like II"/>
    <property type="match status" value="1"/>
</dbReference>
<protein>
    <submittedName>
        <fullName evidence="2">ABC transporter substrate-binding protein</fullName>
    </submittedName>
</protein>
<accession>A0ABW1V4D1</accession>
<sequence length="432" mass="47553">MKKTTSLMMSLTLVAALLAGCGTSNSGTSSNSDPTGSNVGSTGKSVTLKVFIAQPRFKEQYDKLAADFTAMMKEQNRDVTIQLELPNTDNAAQILKTRLASNDAPDVFSLHAINELPTFHKAGYLEDLSDQPFVDSLLEDVRKSVTTTDGKVVGVPLETMSWGYLYNKDIFEQYNLEVPNTVTELREIAEQLQSHDVTPFLLSYKESWIPQLVLPLAVGALMKTGNEDFIDRMNKDEGSFQEMKEMFTVMDLINEYGTDRALEVGGDDGAAKFAAGEAAMWLQGPWYAETILKSNPDMNFGVAPLPINDDPNATLINLSASTTLAVSQSSKNKDVAKAFLNFVMSEEYSSGLFESLMFNPTATVHTYKSYPWVDDATVYVKAGKAYQDPSIPQAVKDEVGKGLQSYFAGQMTQDEVLDALDKAWKSFNKVNQ</sequence>
<feature type="chain" id="PRO_5046990125" evidence="1">
    <location>
        <begin position="27"/>
        <end position="432"/>
    </location>
</feature>
<dbReference type="Pfam" id="PF01547">
    <property type="entry name" value="SBP_bac_1"/>
    <property type="match status" value="1"/>
</dbReference>
<dbReference type="PROSITE" id="PS51257">
    <property type="entry name" value="PROKAR_LIPOPROTEIN"/>
    <property type="match status" value="1"/>
</dbReference>
<organism evidence="2 3">
    <name type="scientific">Paenibacillus septentrionalis</name>
    <dbReference type="NCBI Taxonomy" id="429342"/>
    <lineage>
        <taxon>Bacteria</taxon>
        <taxon>Bacillati</taxon>
        <taxon>Bacillota</taxon>
        <taxon>Bacilli</taxon>
        <taxon>Bacillales</taxon>
        <taxon>Paenibacillaceae</taxon>
        <taxon>Paenibacillus</taxon>
    </lineage>
</organism>
<dbReference type="InterPro" id="IPR006059">
    <property type="entry name" value="SBP"/>
</dbReference>
<proteinExistence type="predicted"/>
<feature type="signal peptide" evidence="1">
    <location>
        <begin position="1"/>
        <end position="26"/>
    </location>
</feature>
<dbReference type="Proteomes" id="UP001596233">
    <property type="component" value="Unassembled WGS sequence"/>
</dbReference>
<dbReference type="InterPro" id="IPR050490">
    <property type="entry name" value="Bact_solute-bd_prot1"/>
</dbReference>
<gene>
    <name evidence="2" type="ORF">ACFP56_12545</name>
</gene>
<evidence type="ECO:0000313" key="3">
    <source>
        <dbReference type="Proteomes" id="UP001596233"/>
    </source>
</evidence>
<evidence type="ECO:0000313" key="2">
    <source>
        <dbReference type="EMBL" id="MFC6333450.1"/>
    </source>
</evidence>
<keyword evidence="1" id="KW-0732">Signal</keyword>
<reference evidence="3" key="1">
    <citation type="journal article" date="2019" name="Int. J. Syst. Evol. Microbiol.">
        <title>The Global Catalogue of Microorganisms (GCM) 10K type strain sequencing project: providing services to taxonomists for standard genome sequencing and annotation.</title>
        <authorList>
            <consortium name="The Broad Institute Genomics Platform"/>
            <consortium name="The Broad Institute Genome Sequencing Center for Infectious Disease"/>
            <person name="Wu L."/>
            <person name="Ma J."/>
        </authorList>
    </citation>
    <scope>NUCLEOTIDE SEQUENCE [LARGE SCALE GENOMIC DNA]</scope>
    <source>
        <strain evidence="3">PCU 280</strain>
    </source>
</reference>
<evidence type="ECO:0000256" key="1">
    <source>
        <dbReference type="SAM" id="SignalP"/>
    </source>
</evidence>
<dbReference type="EMBL" id="JBHSTE010000004">
    <property type="protein sequence ID" value="MFC6333450.1"/>
    <property type="molecule type" value="Genomic_DNA"/>
</dbReference>
<dbReference type="Gene3D" id="3.40.190.10">
    <property type="entry name" value="Periplasmic binding protein-like II"/>
    <property type="match status" value="2"/>
</dbReference>
<dbReference type="PANTHER" id="PTHR43649">
    <property type="entry name" value="ARABINOSE-BINDING PROTEIN-RELATED"/>
    <property type="match status" value="1"/>
</dbReference>